<organism evidence="1 2">
    <name type="scientific">Micromonospora cathayae</name>
    <dbReference type="NCBI Taxonomy" id="3028804"/>
    <lineage>
        <taxon>Bacteria</taxon>
        <taxon>Bacillati</taxon>
        <taxon>Actinomycetota</taxon>
        <taxon>Actinomycetes</taxon>
        <taxon>Micromonosporales</taxon>
        <taxon>Micromonosporaceae</taxon>
        <taxon>Micromonospora</taxon>
    </lineage>
</organism>
<protein>
    <submittedName>
        <fullName evidence="1">Uncharacterized protein</fullName>
    </submittedName>
</protein>
<dbReference type="Proteomes" id="UP001219605">
    <property type="component" value="Chromosome"/>
</dbReference>
<proteinExistence type="predicted"/>
<gene>
    <name evidence="1" type="ORF">PVK37_17930</name>
</gene>
<dbReference type="RefSeq" id="WP_275028611.1">
    <property type="nucleotide sequence ID" value="NZ_CP118615.1"/>
</dbReference>
<sequence length="42" mass="4409">MIELYDIGDTLDRSLARGSVRLGGLPGRPAVPGDARLGVSAW</sequence>
<keyword evidence="2" id="KW-1185">Reference proteome</keyword>
<reference evidence="1 2" key="1">
    <citation type="submission" date="2023-02" db="EMBL/GenBank/DDBJ databases">
        <authorList>
            <person name="Mo P."/>
        </authorList>
    </citation>
    <scope>NUCLEOTIDE SEQUENCE [LARGE SCALE GENOMIC DNA]</scope>
    <source>
        <strain evidence="1 2">HUAS 3</strain>
    </source>
</reference>
<accession>A0ABY7ZHH0</accession>
<dbReference type="EMBL" id="CP118615">
    <property type="protein sequence ID" value="WDZ82375.1"/>
    <property type="molecule type" value="Genomic_DNA"/>
</dbReference>
<name>A0ABY7ZHH0_9ACTN</name>
<evidence type="ECO:0000313" key="2">
    <source>
        <dbReference type="Proteomes" id="UP001219605"/>
    </source>
</evidence>
<evidence type="ECO:0000313" key="1">
    <source>
        <dbReference type="EMBL" id="WDZ82375.1"/>
    </source>
</evidence>